<proteinExistence type="predicted"/>
<dbReference type="Proteomes" id="UP000219327">
    <property type="component" value="Unassembled WGS sequence"/>
</dbReference>
<organism evidence="5 6">
    <name type="scientific">OM182 bacterium MED-G24</name>
    <dbReference type="NCBI Taxonomy" id="1986255"/>
    <lineage>
        <taxon>Bacteria</taxon>
        <taxon>Pseudomonadati</taxon>
        <taxon>Pseudomonadota</taxon>
        <taxon>Gammaproteobacteria</taxon>
        <taxon>OMG group</taxon>
        <taxon>OM182 clade</taxon>
    </lineage>
</organism>
<dbReference type="InterPro" id="IPR038440">
    <property type="entry name" value="FimV_C_sf"/>
</dbReference>
<dbReference type="AlphaFoldDB" id="A0A2A5WJT7"/>
<dbReference type="InterPro" id="IPR020011">
    <property type="entry name" value="FimV_C"/>
</dbReference>
<evidence type="ECO:0000256" key="2">
    <source>
        <dbReference type="SAM" id="MobiDB-lite"/>
    </source>
</evidence>
<feature type="region of interest" description="Disordered" evidence="2">
    <location>
        <begin position="407"/>
        <end position="467"/>
    </location>
</feature>
<sequence length="578" mass="63013">MKPEQRVQGSSRKMMIRRLVLLCVLLTTMSTAYGLGLGRLEMRSALNQNFEGEIELTNVGNLSTDEVVSNLATQDDFERVGIERTALLLDLDFETVQREDGSMVIVVTSPRPIFKPFQNFLVEVLWPNGRVLREYTVLLDPPVFSQGGIFANGEYGMTGPGDTLWNVASKVRPNRSVSFQQTMLALVEANPEAFVNGNVNLLKAGYVLRVPDLGEIRALSATDAVSEIDYHNDEFESYRSGKQVAQLDATRRTRPSGVSSDGRIEALENELSVIREDLDRARRANDELNTHLNDLQEQMETMNAVLSKKNDQFALLQNEVQKMQSAAAAAPSSAPAQPQDAGLLLTNTYVLGGLVLLGVALVAGLLVFMRRRQQDDGDLAQPFVAREQDSMPSPDQELSLADMVERSATAAGVDSVEEDESVEQETEDPITEADILDLEDAGELDLDPDLGDVAATGDGDEDDLSLDDSLDLDLDAEETEAREQSTIVLGDGDLDLDADDDELDPSTDDDELVLDMDAEDDDPDLDADEDAGTKLDLARAYIYMGDTDGARGLLREVIADGSDDDVAAANELLSGLSD</sequence>
<dbReference type="InterPro" id="IPR057840">
    <property type="entry name" value="FimV_N"/>
</dbReference>
<feature type="compositionally biased region" description="Acidic residues" evidence="2">
    <location>
        <begin position="492"/>
        <end position="530"/>
    </location>
</feature>
<dbReference type="NCBIfam" id="TIGR03504">
    <property type="entry name" value="FimV_Cterm"/>
    <property type="match status" value="1"/>
</dbReference>
<gene>
    <name evidence="5" type="ORF">CNE99_09540</name>
</gene>
<dbReference type="NCBIfam" id="TIGR03505">
    <property type="entry name" value="FimV_core"/>
    <property type="match status" value="1"/>
</dbReference>
<evidence type="ECO:0000256" key="3">
    <source>
        <dbReference type="SAM" id="Phobius"/>
    </source>
</evidence>
<keyword evidence="1" id="KW-0175">Coiled coil</keyword>
<dbReference type="Gene3D" id="1.20.58.2200">
    <property type="match status" value="1"/>
</dbReference>
<keyword evidence="3" id="KW-0812">Transmembrane</keyword>
<keyword evidence="3" id="KW-0472">Membrane</keyword>
<evidence type="ECO:0000313" key="6">
    <source>
        <dbReference type="Proteomes" id="UP000219327"/>
    </source>
</evidence>
<accession>A0A2A5WJT7</accession>
<feature type="transmembrane region" description="Helical" evidence="3">
    <location>
        <begin position="349"/>
        <end position="369"/>
    </location>
</feature>
<dbReference type="EMBL" id="NTKD01000066">
    <property type="protein sequence ID" value="PDH36527.1"/>
    <property type="molecule type" value="Genomic_DNA"/>
</dbReference>
<keyword evidence="3" id="KW-1133">Transmembrane helix</keyword>
<evidence type="ECO:0000256" key="1">
    <source>
        <dbReference type="SAM" id="Coils"/>
    </source>
</evidence>
<reference evidence="5 6" key="1">
    <citation type="submission" date="2017-08" db="EMBL/GenBank/DDBJ databases">
        <title>Fine stratification of microbial communities through a metagenomic profile of the photic zone.</title>
        <authorList>
            <person name="Haro-Moreno J.M."/>
            <person name="Lopez-Perez M."/>
            <person name="De La Torre J."/>
            <person name="Picazo A."/>
            <person name="Camacho A."/>
            <person name="Rodriguez-Valera F."/>
        </authorList>
    </citation>
    <scope>NUCLEOTIDE SEQUENCE [LARGE SCALE GENOMIC DNA]</scope>
    <source>
        <strain evidence="5">MED-G24</strain>
    </source>
</reference>
<feature type="domain" description="FimV N-terminal" evidence="4">
    <location>
        <begin position="35"/>
        <end position="142"/>
    </location>
</feature>
<dbReference type="Pfam" id="PF25800">
    <property type="entry name" value="FimV_N"/>
    <property type="match status" value="1"/>
</dbReference>
<evidence type="ECO:0000313" key="5">
    <source>
        <dbReference type="EMBL" id="PDH36527.1"/>
    </source>
</evidence>
<protein>
    <recommendedName>
        <fullName evidence="4">FimV N-terminal domain-containing protein</fullName>
    </recommendedName>
</protein>
<evidence type="ECO:0000259" key="4">
    <source>
        <dbReference type="Pfam" id="PF25800"/>
    </source>
</evidence>
<feature type="region of interest" description="Disordered" evidence="2">
    <location>
        <begin position="490"/>
        <end position="531"/>
    </location>
</feature>
<dbReference type="InterPro" id="IPR020012">
    <property type="entry name" value="LysM_FimV"/>
</dbReference>
<comment type="caution">
    <text evidence="5">The sequence shown here is derived from an EMBL/GenBank/DDBJ whole genome shotgun (WGS) entry which is preliminary data.</text>
</comment>
<feature type="compositionally biased region" description="Acidic residues" evidence="2">
    <location>
        <begin position="415"/>
        <end position="450"/>
    </location>
</feature>
<feature type="compositionally biased region" description="Acidic residues" evidence="2">
    <location>
        <begin position="458"/>
        <end position="467"/>
    </location>
</feature>
<feature type="coiled-coil region" evidence="1">
    <location>
        <begin position="264"/>
        <end position="326"/>
    </location>
</feature>
<name>A0A2A5WJT7_9GAMM</name>